<sequence length="208" mass="21910">MEGYFAEIRCFSGNFAPKYWAFCWGQTLPVSTNQALFALLYTTFGGNGMQTFQLPDFRSRVPVGTGVPSYNTNLNFVLGQKGGEETHTLITSEMTMHTHGVTVVQGTGAPVVGVTLNGTASNGNTADPQGALLAHDDGSSTVNIYANASNASAKVAMAPNSVTLTNLVAGIPTVNISPNGGNQPHNNIQPVLGMHYVICTQGIFPSRN</sequence>
<dbReference type="Gene3D" id="3.90.1340.10">
    <property type="entry name" value="Phage tail collar domain"/>
    <property type="match status" value="1"/>
</dbReference>
<gene>
    <name evidence="2" type="ORF">ESB13_03925</name>
</gene>
<reference evidence="2 3" key="1">
    <citation type="submission" date="2019-01" db="EMBL/GenBank/DDBJ databases">
        <title>Filimonas sp. strain TTM-71.</title>
        <authorList>
            <person name="Chen W.-M."/>
        </authorList>
    </citation>
    <scope>NUCLEOTIDE SEQUENCE [LARGE SCALE GENOMIC DNA]</scope>
    <source>
        <strain evidence="2 3">TTM-71</strain>
    </source>
</reference>
<name>A0A4Q1DAN5_9BACT</name>
<dbReference type="AlphaFoldDB" id="A0A4Q1DAN5"/>
<organism evidence="2 3">
    <name type="scientific">Filimonas effusa</name>
    <dbReference type="NCBI Taxonomy" id="2508721"/>
    <lineage>
        <taxon>Bacteria</taxon>
        <taxon>Pseudomonadati</taxon>
        <taxon>Bacteroidota</taxon>
        <taxon>Chitinophagia</taxon>
        <taxon>Chitinophagales</taxon>
        <taxon>Chitinophagaceae</taxon>
        <taxon>Filimonas</taxon>
    </lineage>
</organism>
<evidence type="ECO:0000313" key="3">
    <source>
        <dbReference type="Proteomes" id="UP000290545"/>
    </source>
</evidence>
<dbReference type="EMBL" id="SDHZ01000001">
    <property type="protein sequence ID" value="RXK85968.1"/>
    <property type="molecule type" value="Genomic_DNA"/>
</dbReference>
<dbReference type="Proteomes" id="UP000290545">
    <property type="component" value="Unassembled WGS sequence"/>
</dbReference>
<dbReference type="OrthoDB" id="9810174at2"/>
<dbReference type="InterPro" id="IPR037053">
    <property type="entry name" value="Phage_tail_collar_dom_sf"/>
</dbReference>
<keyword evidence="3" id="KW-1185">Reference proteome</keyword>
<feature type="domain" description="Phage tail collar" evidence="1">
    <location>
        <begin position="7"/>
        <end position="62"/>
    </location>
</feature>
<dbReference type="RefSeq" id="WP_129001719.1">
    <property type="nucleotide sequence ID" value="NZ_SDHZ01000001.1"/>
</dbReference>
<proteinExistence type="predicted"/>
<evidence type="ECO:0000313" key="2">
    <source>
        <dbReference type="EMBL" id="RXK85968.1"/>
    </source>
</evidence>
<dbReference type="Pfam" id="PF07484">
    <property type="entry name" value="Collar"/>
    <property type="match status" value="1"/>
</dbReference>
<dbReference type="SUPFAM" id="SSF88874">
    <property type="entry name" value="Receptor-binding domain of short tail fibre protein gp12"/>
    <property type="match status" value="1"/>
</dbReference>
<accession>A0A4Q1DAN5</accession>
<dbReference type="InterPro" id="IPR011083">
    <property type="entry name" value="Phage_tail_collar_dom"/>
</dbReference>
<comment type="caution">
    <text evidence="2">The sequence shown here is derived from an EMBL/GenBank/DDBJ whole genome shotgun (WGS) entry which is preliminary data.</text>
</comment>
<evidence type="ECO:0000259" key="1">
    <source>
        <dbReference type="Pfam" id="PF07484"/>
    </source>
</evidence>
<protein>
    <submittedName>
        <fullName evidence="2">Phage tail protein</fullName>
    </submittedName>
</protein>